<evidence type="ECO:0000313" key="2">
    <source>
        <dbReference type="EMBL" id="MBC2603043.1"/>
    </source>
</evidence>
<keyword evidence="1" id="KW-0472">Membrane</keyword>
<keyword evidence="1" id="KW-1133">Transmembrane helix</keyword>
<dbReference type="SUPFAM" id="SSF48371">
    <property type="entry name" value="ARM repeat"/>
    <property type="match status" value="1"/>
</dbReference>
<dbReference type="RefSeq" id="WP_185693683.1">
    <property type="nucleotide sequence ID" value="NZ_JACHVA010000116.1"/>
</dbReference>
<reference evidence="2 3" key="1">
    <citation type="submission" date="2020-07" db="EMBL/GenBank/DDBJ databases">
        <authorList>
            <person name="Feng X."/>
        </authorList>
    </citation>
    <scope>NUCLEOTIDE SEQUENCE [LARGE SCALE GENOMIC DNA]</scope>
    <source>
        <strain evidence="2 3">JCM14086</strain>
    </source>
</reference>
<dbReference type="InterPro" id="IPR016024">
    <property type="entry name" value="ARM-type_fold"/>
</dbReference>
<evidence type="ECO:0000256" key="1">
    <source>
        <dbReference type="SAM" id="Phobius"/>
    </source>
</evidence>
<dbReference type="Gene3D" id="1.25.10.10">
    <property type="entry name" value="Leucine-rich Repeat Variant"/>
    <property type="match status" value="1"/>
</dbReference>
<comment type="caution">
    <text evidence="2">The sequence shown here is derived from an EMBL/GenBank/DDBJ whole genome shotgun (WGS) entry which is preliminary data.</text>
</comment>
<evidence type="ECO:0008006" key="4">
    <source>
        <dbReference type="Google" id="ProtNLM"/>
    </source>
</evidence>
<sequence length="354" mass="38503">MTRIIAFFLAQLLVANALTEEEFTRLEPSEKIEILRGRPDRLIDDTKALLSLYSSALYDESSDVRLAAAQASVLLMVGVQSAPVSAIPAFHPEDTVVFQHRLASLINDENPAVRMAASQALAYSSSPNKEIEDLLMNAVEAEAVDEVKISTLTAMSAAGYESFEISDLALEIFKSTQDSLVQHQSWELLGFLQDDRLLSKLIIIAKGNNSSLSKGALLAIAGYGENADEIKPHLLEIINSSDLDTEIINLAEATYDFIAMGKKPGPSMQAISTRSLWPVDLPDQSDRSIVSEGHTEIAEVIEEGTAAEPNGEESSEVVVAEPIEEPVEQSSDWWLWLIVAVVGVGGVLVLRLKK</sequence>
<dbReference type="AlphaFoldDB" id="A0A7X1B1Y3"/>
<protein>
    <recommendedName>
        <fullName evidence="4">HEAT repeat domain-containing protein</fullName>
    </recommendedName>
</protein>
<gene>
    <name evidence="2" type="ORF">H5P30_14770</name>
</gene>
<keyword evidence="3" id="KW-1185">Reference proteome</keyword>
<dbReference type="Proteomes" id="UP000525652">
    <property type="component" value="Unassembled WGS sequence"/>
</dbReference>
<dbReference type="EMBL" id="JACHVA010000116">
    <property type="protein sequence ID" value="MBC2603043.1"/>
    <property type="molecule type" value="Genomic_DNA"/>
</dbReference>
<proteinExistence type="predicted"/>
<dbReference type="InterPro" id="IPR011989">
    <property type="entry name" value="ARM-like"/>
</dbReference>
<keyword evidence="1" id="KW-0812">Transmembrane</keyword>
<feature type="transmembrane region" description="Helical" evidence="1">
    <location>
        <begin position="333"/>
        <end position="352"/>
    </location>
</feature>
<evidence type="ECO:0000313" key="3">
    <source>
        <dbReference type="Proteomes" id="UP000525652"/>
    </source>
</evidence>
<accession>A0A7X1B1Y3</accession>
<name>A0A7X1B1Y3_9BACT</name>
<organism evidence="2 3">
    <name type="scientific">Puniceicoccus vermicola</name>
    <dbReference type="NCBI Taxonomy" id="388746"/>
    <lineage>
        <taxon>Bacteria</taxon>
        <taxon>Pseudomonadati</taxon>
        <taxon>Verrucomicrobiota</taxon>
        <taxon>Opitutia</taxon>
        <taxon>Puniceicoccales</taxon>
        <taxon>Puniceicoccaceae</taxon>
        <taxon>Puniceicoccus</taxon>
    </lineage>
</organism>